<keyword evidence="6 7" id="KW-0472">Membrane</keyword>
<evidence type="ECO:0000256" key="7">
    <source>
        <dbReference type="SAM" id="Phobius"/>
    </source>
</evidence>
<feature type="transmembrane region" description="Helical" evidence="7">
    <location>
        <begin position="180"/>
        <end position="202"/>
    </location>
</feature>
<evidence type="ECO:0000313" key="9">
    <source>
        <dbReference type="EMBL" id="ALA66989.1"/>
    </source>
</evidence>
<dbReference type="PANTHER" id="PTHR30506:SF3">
    <property type="entry name" value="UPF0126 INNER MEMBRANE PROTEIN YADS-RELATED"/>
    <property type="match status" value="1"/>
</dbReference>
<evidence type="ECO:0000259" key="8">
    <source>
        <dbReference type="Pfam" id="PF03458"/>
    </source>
</evidence>
<dbReference type="GO" id="GO:0005886">
    <property type="term" value="C:plasma membrane"/>
    <property type="evidence" value="ECO:0007669"/>
    <property type="project" value="UniProtKB-SubCell"/>
</dbReference>
<dbReference type="AlphaFoldDB" id="A0A0K2GYX7"/>
<feature type="transmembrane region" description="Helical" evidence="7">
    <location>
        <begin position="12"/>
        <end position="34"/>
    </location>
</feature>
<evidence type="ECO:0000256" key="3">
    <source>
        <dbReference type="ARBA" id="ARBA00022475"/>
    </source>
</evidence>
<keyword evidence="10" id="KW-1185">Reference proteome</keyword>
<keyword evidence="3" id="KW-1003">Cell membrane</keyword>
<feature type="transmembrane region" description="Helical" evidence="7">
    <location>
        <begin position="40"/>
        <end position="61"/>
    </location>
</feature>
<dbReference type="PANTHER" id="PTHR30506">
    <property type="entry name" value="INNER MEMBRANE PROTEIN"/>
    <property type="match status" value="1"/>
</dbReference>
<evidence type="ECO:0000256" key="4">
    <source>
        <dbReference type="ARBA" id="ARBA00022692"/>
    </source>
</evidence>
<feature type="transmembrane region" description="Helical" evidence="7">
    <location>
        <begin position="73"/>
        <end position="90"/>
    </location>
</feature>
<keyword evidence="5 7" id="KW-1133">Transmembrane helix</keyword>
<organism evidence="9 10">
    <name type="scientific">Corynebacterium lactis RW2-5</name>
    <dbReference type="NCBI Taxonomy" id="1408189"/>
    <lineage>
        <taxon>Bacteria</taxon>
        <taxon>Bacillati</taxon>
        <taxon>Actinomycetota</taxon>
        <taxon>Actinomycetes</taxon>
        <taxon>Mycobacteriales</taxon>
        <taxon>Corynebacteriaceae</taxon>
        <taxon>Corynebacterium</taxon>
    </lineage>
</organism>
<evidence type="ECO:0000256" key="1">
    <source>
        <dbReference type="ARBA" id="ARBA00004651"/>
    </source>
</evidence>
<evidence type="ECO:0000256" key="2">
    <source>
        <dbReference type="ARBA" id="ARBA00008193"/>
    </source>
</evidence>
<protein>
    <recommendedName>
        <fullName evidence="8">Glycine transporter domain-containing protein</fullName>
    </recommendedName>
</protein>
<keyword evidence="4 7" id="KW-0812">Transmembrane</keyword>
<feature type="domain" description="Glycine transporter" evidence="8">
    <location>
        <begin position="104"/>
        <end position="176"/>
    </location>
</feature>
<evidence type="ECO:0000313" key="10">
    <source>
        <dbReference type="Proteomes" id="UP000058446"/>
    </source>
</evidence>
<name>A0A0K2GYX7_9CORY</name>
<dbReference type="Proteomes" id="UP000058446">
    <property type="component" value="Chromosome"/>
</dbReference>
<dbReference type="OrthoDB" id="9791874at2"/>
<evidence type="ECO:0000256" key="6">
    <source>
        <dbReference type="ARBA" id="ARBA00023136"/>
    </source>
</evidence>
<feature type="transmembrane region" description="Helical" evidence="7">
    <location>
        <begin position="120"/>
        <end position="143"/>
    </location>
</feature>
<dbReference type="PATRIC" id="fig|1408189.4.peg.774"/>
<accession>A0A0K2GYX7</accession>
<dbReference type="STRING" id="1408189.CLAC_03875"/>
<proteinExistence type="inferred from homology"/>
<dbReference type="KEGG" id="clw:CLAC_03875"/>
<dbReference type="InterPro" id="IPR005115">
    <property type="entry name" value="Gly_transporter"/>
</dbReference>
<dbReference type="RefSeq" id="WP_053411768.1">
    <property type="nucleotide sequence ID" value="NZ_CP006841.1"/>
</dbReference>
<reference evidence="9 10" key="1">
    <citation type="submission" date="2013-10" db="EMBL/GenBank/DDBJ databases">
        <title>Complete genome sequence of Corynebacterium lactis DSM 45799(T), isolated from raw cow milk.</title>
        <authorList>
            <person name="Ruckert C."/>
            <person name="Albersmeier A."/>
            <person name="Lipski A."/>
            <person name="Kalinowski J."/>
        </authorList>
    </citation>
    <scope>NUCLEOTIDE SEQUENCE [LARGE SCALE GENOMIC DNA]</scope>
    <source>
        <strain evidence="9 10">RW2-5</strain>
    </source>
</reference>
<sequence length="358" mass="39250">MTVAEVDPLIETLYRFSDVIGVLLMGIIGGTIARQRGYDIVGFFFIALFSALGGGMIRDVLINRGTVAAMSEPEYLILAFTGALIARFVYFKGKTWDYAQAHGDAVVSGLWAATGTVKGVAYGLPVLPCIMMGVFTATGGSMIRDIVTGRVPEVFGGNQPTVIPAVACAVTVIVGHHFDFLAVAMVVGPLISIGLSLLGFWANWRVSARSDWAPINDTAAQIAVLARRAEGKGREVGRRFEPARLRAWRHRQMEKALQRRIEVEVGRGVSRRTAEANAEEFLDEFNAEFPSAPTEGASESESKLDFGVDLAGDSYDDYGANAQRREREYREMLDRILADNEATDLLISRLMKKYNERD</sequence>
<feature type="domain" description="Glycine transporter" evidence="8">
    <location>
        <begin position="17"/>
        <end position="89"/>
    </location>
</feature>
<feature type="transmembrane region" description="Helical" evidence="7">
    <location>
        <begin position="155"/>
        <end position="174"/>
    </location>
</feature>
<evidence type="ECO:0000256" key="5">
    <source>
        <dbReference type="ARBA" id="ARBA00022989"/>
    </source>
</evidence>
<gene>
    <name evidence="9" type="ORF">CLAC_03875</name>
</gene>
<comment type="similarity">
    <text evidence="2">Belongs to the UPF0126 family.</text>
</comment>
<dbReference type="EMBL" id="CP006841">
    <property type="protein sequence ID" value="ALA66989.1"/>
    <property type="molecule type" value="Genomic_DNA"/>
</dbReference>
<comment type="subcellular location">
    <subcellularLocation>
        <location evidence="1">Cell membrane</location>
        <topology evidence="1">Multi-pass membrane protein</topology>
    </subcellularLocation>
</comment>
<dbReference type="Pfam" id="PF03458">
    <property type="entry name" value="Gly_transporter"/>
    <property type="match status" value="2"/>
</dbReference>